<keyword evidence="5 6" id="KW-0472">Membrane</keyword>
<dbReference type="GO" id="GO:0016126">
    <property type="term" value="P:sterol biosynthetic process"/>
    <property type="evidence" value="ECO:0007669"/>
    <property type="project" value="InterPro"/>
</dbReference>
<gene>
    <name evidence="7" type="ORF">Taro_025165</name>
</gene>
<evidence type="ECO:0000256" key="5">
    <source>
        <dbReference type="ARBA" id="ARBA00023136"/>
    </source>
</evidence>
<evidence type="ECO:0000256" key="4">
    <source>
        <dbReference type="ARBA" id="ARBA00022989"/>
    </source>
</evidence>
<protein>
    <submittedName>
        <fullName evidence="7">Uncharacterized protein</fullName>
    </submittedName>
</protein>
<proteinExistence type="inferred from homology"/>
<feature type="transmembrane region" description="Helical" evidence="6">
    <location>
        <begin position="62"/>
        <end position="89"/>
    </location>
</feature>
<keyword evidence="8" id="KW-1185">Reference proteome</keyword>
<dbReference type="InterPro" id="IPR001171">
    <property type="entry name" value="ERG24_DHCR-like"/>
</dbReference>
<evidence type="ECO:0000256" key="3">
    <source>
        <dbReference type="ARBA" id="ARBA00022692"/>
    </source>
</evidence>
<name>A0A843VMK1_COLES</name>
<dbReference type="AlphaFoldDB" id="A0A843VMK1"/>
<accession>A0A843VMK1</accession>
<evidence type="ECO:0000313" key="7">
    <source>
        <dbReference type="EMBL" id="MQL92539.1"/>
    </source>
</evidence>
<dbReference type="PANTHER" id="PTHR21257:SF52">
    <property type="entry name" value="DELTA(14)-STEROL REDUCTASE TM7SF2"/>
    <property type="match status" value="1"/>
</dbReference>
<sequence>MGVGSVFFASAFVPSWSSAAVLLAYLGYLAVAGSVLPGKLVPGAVLSDGTRIHYRCNGLLSLLLLIILLGTGVSMNLVSPMVSLLLYVAGRKSRHRGSSLKSHVTGNFIHDLWFGVQLNPDFFGVDLKCFMTASFYQHWPCNGNILTIFCLQSAADFFLLELLYIIDYFFYEEYMTSTWDIIAEKLGFMLVFGDLVWIPFTFSIQACIRKLK</sequence>
<feature type="transmembrane region" description="Helical" evidence="6">
    <location>
        <begin position="145"/>
        <end position="166"/>
    </location>
</feature>
<dbReference type="EMBL" id="NMUH01001457">
    <property type="protein sequence ID" value="MQL92539.1"/>
    <property type="molecule type" value="Genomic_DNA"/>
</dbReference>
<evidence type="ECO:0000313" key="8">
    <source>
        <dbReference type="Proteomes" id="UP000652761"/>
    </source>
</evidence>
<evidence type="ECO:0000256" key="6">
    <source>
        <dbReference type="SAM" id="Phobius"/>
    </source>
</evidence>
<dbReference type="PANTHER" id="PTHR21257">
    <property type="entry name" value="DELTA(14)-STEROL REDUCTASE"/>
    <property type="match status" value="1"/>
</dbReference>
<keyword evidence="3 6" id="KW-0812">Transmembrane</keyword>
<keyword evidence="4 6" id="KW-1133">Transmembrane helix</keyword>
<evidence type="ECO:0000256" key="1">
    <source>
        <dbReference type="ARBA" id="ARBA00004141"/>
    </source>
</evidence>
<comment type="subcellular location">
    <subcellularLocation>
        <location evidence="1">Membrane</location>
        <topology evidence="1">Multi-pass membrane protein</topology>
    </subcellularLocation>
</comment>
<dbReference type="Pfam" id="PF01222">
    <property type="entry name" value="ERG4_ERG24"/>
    <property type="match status" value="2"/>
</dbReference>
<dbReference type="Proteomes" id="UP000652761">
    <property type="component" value="Unassembled WGS sequence"/>
</dbReference>
<comment type="caution">
    <text evidence="7">The sequence shown here is derived from an EMBL/GenBank/DDBJ whole genome shotgun (WGS) entry which is preliminary data.</text>
</comment>
<reference evidence="7" key="1">
    <citation type="submission" date="2017-07" db="EMBL/GenBank/DDBJ databases">
        <title>Taro Niue Genome Assembly and Annotation.</title>
        <authorList>
            <person name="Atibalentja N."/>
            <person name="Keating K."/>
            <person name="Fields C.J."/>
        </authorList>
    </citation>
    <scope>NUCLEOTIDE SEQUENCE</scope>
    <source>
        <strain evidence="7">Niue_2</strain>
        <tissue evidence="7">Leaf</tissue>
    </source>
</reference>
<comment type="similarity">
    <text evidence="2">Belongs to the ERG4/ERG24 family.</text>
</comment>
<dbReference type="GO" id="GO:0050613">
    <property type="term" value="F:Delta14-sterol reductase activity"/>
    <property type="evidence" value="ECO:0007669"/>
    <property type="project" value="TreeGrafter"/>
</dbReference>
<organism evidence="7 8">
    <name type="scientific">Colocasia esculenta</name>
    <name type="common">Wild taro</name>
    <name type="synonym">Arum esculentum</name>
    <dbReference type="NCBI Taxonomy" id="4460"/>
    <lineage>
        <taxon>Eukaryota</taxon>
        <taxon>Viridiplantae</taxon>
        <taxon>Streptophyta</taxon>
        <taxon>Embryophyta</taxon>
        <taxon>Tracheophyta</taxon>
        <taxon>Spermatophyta</taxon>
        <taxon>Magnoliopsida</taxon>
        <taxon>Liliopsida</taxon>
        <taxon>Araceae</taxon>
        <taxon>Aroideae</taxon>
        <taxon>Colocasieae</taxon>
        <taxon>Colocasia</taxon>
    </lineage>
</organism>
<dbReference type="OrthoDB" id="5326588at2759"/>
<feature type="transmembrane region" description="Helical" evidence="6">
    <location>
        <begin position="186"/>
        <end position="208"/>
    </location>
</feature>
<dbReference type="GO" id="GO:0005789">
    <property type="term" value="C:endoplasmic reticulum membrane"/>
    <property type="evidence" value="ECO:0007669"/>
    <property type="project" value="TreeGrafter"/>
</dbReference>
<evidence type="ECO:0000256" key="2">
    <source>
        <dbReference type="ARBA" id="ARBA00005402"/>
    </source>
</evidence>